<dbReference type="EMBL" id="OX459960">
    <property type="protein sequence ID" value="CAI9165489.1"/>
    <property type="molecule type" value="Genomic_DNA"/>
</dbReference>
<evidence type="ECO:0000313" key="3">
    <source>
        <dbReference type="EMBL" id="CAI9165489.1"/>
    </source>
</evidence>
<keyword evidence="4" id="KW-1185">Reference proteome</keyword>
<protein>
    <submittedName>
        <fullName evidence="3">Uncharacterized protein</fullName>
    </submittedName>
</protein>
<proteinExistence type="predicted"/>
<accession>A0ABN8YVJ1</accession>
<evidence type="ECO:0000256" key="2">
    <source>
        <dbReference type="SAM" id="Phobius"/>
    </source>
</evidence>
<feature type="transmembrane region" description="Helical" evidence="2">
    <location>
        <begin position="95"/>
        <end position="119"/>
    </location>
</feature>
<keyword evidence="2" id="KW-0472">Membrane</keyword>
<evidence type="ECO:0000313" key="4">
    <source>
        <dbReference type="Proteomes" id="UP001176941"/>
    </source>
</evidence>
<feature type="region of interest" description="Disordered" evidence="1">
    <location>
        <begin position="140"/>
        <end position="169"/>
    </location>
</feature>
<name>A0ABN8YVJ1_RANTA</name>
<evidence type="ECO:0000256" key="1">
    <source>
        <dbReference type="SAM" id="MobiDB-lite"/>
    </source>
</evidence>
<feature type="transmembrane region" description="Helical" evidence="2">
    <location>
        <begin position="66"/>
        <end position="88"/>
    </location>
</feature>
<organism evidence="3 4">
    <name type="scientific">Rangifer tarandus platyrhynchus</name>
    <name type="common">Svalbard reindeer</name>
    <dbReference type="NCBI Taxonomy" id="3082113"/>
    <lineage>
        <taxon>Eukaryota</taxon>
        <taxon>Metazoa</taxon>
        <taxon>Chordata</taxon>
        <taxon>Craniata</taxon>
        <taxon>Vertebrata</taxon>
        <taxon>Euteleostomi</taxon>
        <taxon>Mammalia</taxon>
        <taxon>Eutheria</taxon>
        <taxon>Laurasiatheria</taxon>
        <taxon>Artiodactyla</taxon>
        <taxon>Ruminantia</taxon>
        <taxon>Pecora</taxon>
        <taxon>Cervidae</taxon>
        <taxon>Odocoileinae</taxon>
        <taxon>Rangifer</taxon>
    </lineage>
</organism>
<keyword evidence="2" id="KW-0812">Transmembrane</keyword>
<keyword evidence="2" id="KW-1133">Transmembrane helix</keyword>
<sequence>MSNPSSAADLLDMFVKPGKFRPPSGRMNLSELPNIPGARMGASCHQQGQGDCGNRVADAVCKGDPVLMVMLAILVVLLMVMLIAALLVTLTMGMMVLMVLVLMVTVILVMLAGALGLAAPPAPPPARFVTEPRAAFPEAGQEPGLLTHLPPPPPPAGPGEKSEPPIPLSQVRPLLVPQGTLFPLPSSPSHER</sequence>
<dbReference type="Proteomes" id="UP001176941">
    <property type="component" value="Chromosome 24"/>
</dbReference>
<gene>
    <name evidence="3" type="ORF">MRATA1EN1_LOCUS14451</name>
</gene>
<reference evidence="3" key="1">
    <citation type="submission" date="2023-04" db="EMBL/GenBank/DDBJ databases">
        <authorList>
            <consortium name="ELIXIR-Norway"/>
        </authorList>
    </citation>
    <scope>NUCLEOTIDE SEQUENCE [LARGE SCALE GENOMIC DNA]</scope>
</reference>